<keyword evidence="5 7" id="KW-0472">Membrane</keyword>
<dbReference type="AlphaFoldDB" id="A0A5C3LKM3"/>
<feature type="transmembrane region" description="Helical" evidence="7">
    <location>
        <begin position="189"/>
        <end position="209"/>
    </location>
</feature>
<dbReference type="GO" id="GO:0005886">
    <property type="term" value="C:plasma membrane"/>
    <property type="evidence" value="ECO:0007669"/>
    <property type="project" value="UniProtKB-SubCell"/>
</dbReference>
<evidence type="ECO:0000256" key="1">
    <source>
        <dbReference type="ARBA" id="ARBA00004651"/>
    </source>
</evidence>
<evidence type="ECO:0000313" key="9">
    <source>
        <dbReference type="Proteomes" id="UP000307440"/>
    </source>
</evidence>
<organism evidence="8 9">
    <name type="scientific">Coprinopsis marcescibilis</name>
    <name type="common">Agaric fungus</name>
    <name type="synonym">Psathyrella marcescibilis</name>
    <dbReference type="NCBI Taxonomy" id="230819"/>
    <lineage>
        <taxon>Eukaryota</taxon>
        <taxon>Fungi</taxon>
        <taxon>Dikarya</taxon>
        <taxon>Basidiomycota</taxon>
        <taxon>Agaricomycotina</taxon>
        <taxon>Agaricomycetes</taxon>
        <taxon>Agaricomycetidae</taxon>
        <taxon>Agaricales</taxon>
        <taxon>Agaricineae</taxon>
        <taxon>Psathyrellaceae</taxon>
        <taxon>Coprinopsis</taxon>
    </lineage>
</organism>
<feature type="region of interest" description="Disordered" evidence="6">
    <location>
        <begin position="485"/>
        <end position="524"/>
    </location>
</feature>
<protein>
    <recommendedName>
        <fullName evidence="10">MFS general substrate transporter</fullName>
    </recommendedName>
</protein>
<feature type="transmembrane region" description="Helical" evidence="7">
    <location>
        <begin position="452"/>
        <end position="474"/>
    </location>
</feature>
<keyword evidence="4 7" id="KW-1133">Transmembrane helix</keyword>
<keyword evidence="9" id="KW-1185">Reference proteome</keyword>
<reference evidence="8 9" key="1">
    <citation type="journal article" date="2019" name="Nat. Ecol. Evol.">
        <title>Megaphylogeny resolves global patterns of mushroom evolution.</title>
        <authorList>
            <person name="Varga T."/>
            <person name="Krizsan K."/>
            <person name="Foldi C."/>
            <person name="Dima B."/>
            <person name="Sanchez-Garcia M."/>
            <person name="Sanchez-Ramirez S."/>
            <person name="Szollosi G.J."/>
            <person name="Szarkandi J.G."/>
            <person name="Papp V."/>
            <person name="Albert L."/>
            <person name="Andreopoulos W."/>
            <person name="Angelini C."/>
            <person name="Antonin V."/>
            <person name="Barry K.W."/>
            <person name="Bougher N.L."/>
            <person name="Buchanan P."/>
            <person name="Buyck B."/>
            <person name="Bense V."/>
            <person name="Catcheside P."/>
            <person name="Chovatia M."/>
            <person name="Cooper J."/>
            <person name="Damon W."/>
            <person name="Desjardin D."/>
            <person name="Finy P."/>
            <person name="Geml J."/>
            <person name="Haridas S."/>
            <person name="Hughes K."/>
            <person name="Justo A."/>
            <person name="Karasinski D."/>
            <person name="Kautmanova I."/>
            <person name="Kiss B."/>
            <person name="Kocsube S."/>
            <person name="Kotiranta H."/>
            <person name="LaButti K.M."/>
            <person name="Lechner B.E."/>
            <person name="Liimatainen K."/>
            <person name="Lipzen A."/>
            <person name="Lukacs Z."/>
            <person name="Mihaltcheva S."/>
            <person name="Morgado L.N."/>
            <person name="Niskanen T."/>
            <person name="Noordeloos M.E."/>
            <person name="Ohm R.A."/>
            <person name="Ortiz-Santana B."/>
            <person name="Ovrebo C."/>
            <person name="Racz N."/>
            <person name="Riley R."/>
            <person name="Savchenko A."/>
            <person name="Shiryaev A."/>
            <person name="Soop K."/>
            <person name="Spirin V."/>
            <person name="Szebenyi C."/>
            <person name="Tomsovsky M."/>
            <person name="Tulloss R.E."/>
            <person name="Uehling J."/>
            <person name="Grigoriev I.V."/>
            <person name="Vagvolgyi C."/>
            <person name="Papp T."/>
            <person name="Martin F.M."/>
            <person name="Miettinen O."/>
            <person name="Hibbett D.S."/>
            <person name="Nagy L.G."/>
        </authorList>
    </citation>
    <scope>NUCLEOTIDE SEQUENCE [LARGE SCALE GENOMIC DNA]</scope>
    <source>
        <strain evidence="8 9">CBS 121175</strain>
    </source>
</reference>
<keyword evidence="3 7" id="KW-0812">Transmembrane</keyword>
<feature type="transmembrane region" description="Helical" evidence="7">
    <location>
        <begin position="79"/>
        <end position="98"/>
    </location>
</feature>
<feature type="compositionally biased region" description="Basic and acidic residues" evidence="6">
    <location>
        <begin position="501"/>
        <end position="524"/>
    </location>
</feature>
<feature type="transmembrane region" description="Helical" evidence="7">
    <location>
        <begin position="340"/>
        <end position="359"/>
    </location>
</feature>
<accession>A0A5C3LKM3</accession>
<evidence type="ECO:0000256" key="2">
    <source>
        <dbReference type="ARBA" id="ARBA00022475"/>
    </source>
</evidence>
<dbReference type="Gene3D" id="1.20.1250.20">
    <property type="entry name" value="MFS general substrate transporter like domains"/>
    <property type="match status" value="1"/>
</dbReference>
<keyword evidence="2" id="KW-1003">Cell membrane</keyword>
<feature type="transmembrane region" description="Helical" evidence="7">
    <location>
        <begin position="12"/>
        <end position="38"/>
    </location>
</feature>
<dbReference type="OrthoDB" id="5344169at2759"/>
<gene>
    <name evidence="8" type="ORF">FA15DRAFT_700475</name>
</gene>
<sequence length="524" mass="56759">MSVEIVYSSGKAAFYIGGIMCYKFGIEFFNGSIIALAADRFNAAHAYTKLGGATGLNQAAQCVGAILIAPLVKSWPTRTVLAFSIFNFSLMTALLLIVDAGTGGHFKDPISKQPQYGSWPVDLIFLFWTLSGVCHGMIELIRRIIPADIVGGDALKLRSMDATVHIFYEIAGMSGAFSSSSAINRFGSNYSFFLTPVFFTLAGVIWLLVSTLSFKHKSVVDRELNQHRPVEVDPKERTSTGYLAQVGRGIGSFGESVWVGGKLIFLNRRFIWLIPSYAVALYLHRFLENILATSFSKLVLGNSAWSQIIVGGSNFGELLGALVVLFLSDSVTTPLPWLRFDALALNLVWLLPFFSTIATSGDVNWAWKLAACFLPISMGWAAGDVSLAAYIQSALTESNFSHPRVSALGAAFLYTTYIVLNATLGSALGKVIDSEFNKTKSPYNAFLTIGGTQFSVACVVIFLSTFVPIGAFAFNPKAIGTVDISEKESMPSNGNGVHLPPRTDDPNDGDSVIKLEERDRSDSS</sequence>
<evidence type="ECO:0000256" key="6">
    <source>
        <dbReference type="SAM" id="MobiDB-lite"/>
    </source>
</evidence>
<evidence type="ECO:0000256" key="7">
    <source>
        <dbReference type="SAM" id="Phobius"/>
    </source>
</evidence>
<dbReference type="Proteomes" id="UP000307440">
    <property type="component" value="Unassembled WGS sequence"/>
</dbReference>
<feature type="transmembrane region" description="Helical" evidence="7">
    <location>
        <begin position="411"/>
        <end position="432"/>
    </location>
</feature>
<evidence type="ECO:0000256" key="3">
    <source>
        <dbReference type="ARBA" id="ARBA00022692"/>
    </source>
</evidence>
<dbReference type="PANTHER" id="PTHR23513">
    <property type="entry name" value="INTEGRAL MEMBRANE EFFLUX PROTEIN-RELATED"/>
    <property type="match status" value="1"/>
</dbReference>
<evidence type="ECO:0000313" key="8">
    <source>
        <dbReference type="EMBL" id="TFK29211.1"/>
    </source>
</evidence>
<comment type="subcellular location">
    <subcellularLocation>
        <location evidence="1">Cell membrane</location>
        <topology evidence="1">Multi-pass membrane protein</topology>
    </subcellularLocation>
</comment>
<dbReference type="InterPro" id="IPR036259">
    <property type="entry name" value="MFS_trans_sf"/>
</dbReference>
<feature type="transmembrane region" description="Helical" evidence="7">
    <location>
        <begin position="50"/>
        <end position="72"/>
    </location>
</feature>
<feature type="transmembrane region" description="Helical" evidence="7">
    <location>
        <begin position="270"/>
        <end position="287"/>
    </location>
</feature>
<dbReference type="EMBL" id="ML210151">
    <property type="protein sequence ID" value="TFK29211.1"/>
    <property type="molecule type" value="Genomic_DNA"/>
</dbReference>
<feature type="transmembrane region" description="Helical" evidence="7">
    <location>
        <begin position="365"/>
        <end position="390"/>
    </location>
</feature>
<evidence type="ECO:0000256" key="4">
    <source>
        <dbReference type="ARBA" id="ARBA00022989"/>
    </source>
</evidence>
<proteinExistence type="predicted"/>
<dbReference type="PANTHER" id="PTHR23513:SF6">
    <property type="entry name" value="MAJOR FACILITATOR SUPERFAMILY ASSOCIATED DOMAIN-CONTAINING PROTEIN"/>
    <property type="match status" value="1"/>
</dbReference>
<feature type="transmembrane region" description="Helical" evidence="7">
    <location>
        <begin position="307"/>
        <end position="328"/>
    </location>
</feature>
<evidence type="ECO:0008006" key="10">
    <source>
        <dbReference type="Google" id="ProtNLM"/>
    </source>
</evidence>
<feature type="transmembrane region" description="Helical" evidence="7">
    <location>
        <begin position="118"/>
        <end position="141"/>
    </location>
</feature>
<evidence type="ECO:0000256" key="5">
    <source>
        <dbReference type="ARBA" id="ARBA00023136"/>
    </source>
</evidence>
<name>A0A5C3LKM3_COPMA</name>
<dbReference type="SUPFAM" id="SSF103473">
    <property type="entry name" value="MFS general substrate transporter"/>
    <property type="match status" value="1"/>
</dbReference>